<dbReference type="PANTHER" id="PTHR48081">
    <property type="entry name" value="AB HYDROLASE SUPERFAMILY PROTEIN C4A8.06C"/>
    <property type="match status" value="1"/>
</dbReference>
<comment type="similarity">
    <text evidence="1">Belongs to the 'GDXG' lipolytic enzyme family.</text>
</comment>
<dbReference type="Pfam" id="PF20434">
    <property type="entry name" value="BD-FAE"/>
    <property type="match status" value="1"/>
</dbReference>
<gene>
    <name evidence="4" type="ORF">Pen02_28140</name>
</gene>
<evidence type="ECO:0000256" key="1">
    <source>
        <dbReference type="ARBA" id="ARBA00010515"/>
    </source>
</evidence>
<dbReference type="Proteomes" id="UP000646749">
    <property type="component" value="Unassembled WGS sequence"/>
</dbReference>
<organism evidence="4 5">
    <name type="scientific">Plantactinospora endophytica</name>
    <dbReference type="NCBI Taxonomy" id="673535"/>
    <lineage>
        <taxon>Bacteria</taxon>
        <taxon>Bacillati</taxon>
        <taxon>Actinomycetota</taxon>
        <taxon>Actinomycetes</taxon>
        <taxon>Micromonosporales</taxon>
        <taxon>Micromonosporaceae</taxon>
        <taxon>Plantactinospora</taxon>
    </lineage>
</organism>
<dbReference type="Gene3D" id="3.40.50.1820">
    <property type="entry name" value="alpha/beta hydrolase"/>
    <property type="match status" value="1"/>
</dbReference>
<evidence type="ECO:0000313" key="4">
    <source>
        <dbReference type="EMBL" id="GIG87878.1"/>
    </source>
</evidence>
<dbReference type="EMBL" id="BONW01000013">
    <property type="protein sequence ID" value="GIG87878.1"/>
    <property type="molecule type" value="Genomic_DNA"/>
</dbReference>
<keyword evidence="5" id="KW-1185">Reference proteome</keyword>
<evidence type="ECO:0000259" key="3">
    <source>
        <dbReference type="Pfam" id="PF20434"/>
    </source>
</evidence>
<accession>A0ABQ4DZJ3</accession>
<sequence>MPILLQTDVVNGRMPFMVPACRESSMLYQAADGRELPLLVFEPGDGTPPRAGIVLFHGGALREGSADGLAPHCRKLASRGIFAVSAGYRLLGRGAASIDDCIADVRRAVEQFGRLAAVRGLEAPHLASGGSSAGAHLATVAAMTPEASTTAPEPGIAAVVGLNPAGLNLRSFEPEVQRRLEQQVGIAAGRLTEYSLIEFVRPGNPPMQIHHGTHDEVEPIDSVRQFRDAMVRSGNECTLLEYEHAEHGFHYPGNSGHFDEVIDATALFLLDRIATK</sequence>
<dbReference type="InterPro" id="IPR029058">
    <property type="entry name" value="AB_hydrolase_fold"/>
</dbReference>
<dbReference type="PANTHER" id="PTHR48081:SF30">
    <property type="entry name" value="ACETYL-HYDROLASE LIPR-RELATED"/>
    <property type="match status" value="1"/>
</dbReference>
<evidence type="ECO:0000313" key="5">
    <source>
        <dbReference type="Proteomes" id="UP000646749"/>
    </source>
</evidence>
<protein>
    <recommendedName>
        <fullName evidence="3">BD-FAE-like domain-containing protein</fullName>
    </recommendedName>
</protein>
<name>A0ABQ4DZJ3_9ACTN</name>
<reference evidence="4 5" key="1">
    <citation type="submission" date="2021-01" db="EMBL/GenBank/DDBJ databases">
        <title>Whole genome shotgun sequence of Plantactinospora endophytica NBRC 110450.</title>
        <authorList>
            <person name="Komaki H."/>
            <person name="Tamura T."/>
        </authorList>
    </citation>
    <scope>NUCLEOTIDE SEQUENCE [LARGE SCALE GENOMIC DNA]</scope>
    <source>
        <strain evidence="4 5">NBRC 110450</strain>
    </source>
</reference>
<dbReference type="InterPro" id="IPR049492">
    <property type="entry name" value="BD-FAE-like_dom"/>
</dbReference>
<proteinExistence type="inferred from homology"/>
<evidence type="ECO:0000256" key="2">
    <source>
        <dbReference type="ARBA" id="ARBA00022801"/>
    </source>
</evidence>
<dbReference type="InterPro" id="IPR050300">
    <property type="entry name" value="GDXG_lipolytic_enzyme"/>
</dbReference>
<keyword evidence="2" id="KW-0378">Hydrolase</keyword>
<comment type="caution">
    <text evidence="4">The sequence shown here is derived from an EMBL/GenBank/DDBJ whole genome shotgun (WGS) entry which is preliminary data.</text>
</comment>
<feature type="domain" description="BD-FAE-like" evidence="3">
    <location>
        <begin position="43"/>
        <end position="228"/>
    </location>
</feature>
<dbReference type="SUPFAM" id="SSF53474">
    <property type="entry name" value="alpha/beta-Hydrolases"/>
    <property type="match status" value="1"/>
</dbReference>